<evidence type="ECO:0000313" key="18">
    <source>
        <dbReference type="Proteomes" id="UP000694545"/>
    </source>
</evidence>
<evidence type="ECO:0000256" key="4">
    <source>
        <dbReference type="ARBA" id="ARBA00022771"/>
    </source>
</evidence>
<feature type="domain" description="C2H2-type" evidence="16">
    <location>
        <begin position="275"/>
        <end position="302"/>
    </location>
</feature>
<comment type="subcellular location">
    <subcellularLocation>
        <location evidence="1">Nucleus</location>
    </subcellularLocation>
</comment>
<keyword evidence="7" id="KW-0238">DNA-binding</keyword>
<evidence type="ECO:0000256" key="5">
    <source>
        <dbReference type="ARBA" id="ARBA00022833"/>
    </source>
</evidence>
<sequence>MSRRKQRNPQQLISDCEGSTASENGGCPGLSAHVDSCCPEQPTCSAAATTTPGQDHSSISSSSSSSSVEVRPESPAPSMDVESGTLLTDQTHEPALPRPPPPPPPPLPPSAAAVSTGHLNIPLILEELRVLQQRQLHQMQMTEQICRQVLLLGSLGQVGSPAPSADPAPVASLPPKPPLPVFSIKTEPGRTQASSSPEVPKPTFFHLYHPFPSGARVPKAEQLLAPAFPTATGLLAAQCLGAARGLEQATSPGLLRPKNGGAGEASLEEKPSGRHKCRFCGKVFGSDSALQIHLRSHTGERPYKCNICGNRFTTRGNLKVHFHRHREKYPHVQMNPHPVPEHLDYVLTTSGLPYGMSVPPEKAEPGDEMATPPAAERKALSATESLTLLSGASPSAAAQALPSFNKLVLMKAVEAKGKGDENTPPEREAEGARLQLGKLVGSLPSWALLASHFKAGTAVGPFPCVLEASPSETSKLQQLVEKIDRQGSPSSSSCAVPVTAATQAAAASSSASASPPASSGPNQCVICLRVLSCPRALQLHYGQHGGERPFKCKVCGRAFSTRGNLRAHFVGHKTSSAARAQNSCPICQKKFTNAVSLQQHVRMHLGGQIPNGALLPEPPASEGAPLGEGEKQQQQQQQASPKDEELSEEEEEEPTDEDSLESGGEKAEGPSSPEQEASGPTKEAEDTVQAEEEDGGTSAASPLGPGSPRRPVQEGEEKAEMEKGGMPQEEEDPEKGAGGEGPSERQQGSQAKEGPTLVCGLCKQAFPDRAALRKHALTAHHQVSPLLLLGISCWALCFPCCAFSMSTPFPTLVTV</sequence>
<keyword evidence="2" id="KW-0479">Metal-binding</keyword>
<protein>
    <recommendedName>
        <fullName evidence="12">Sal-like protein 2</fullName>
    </recommendedName>
    <alternativeName>
        <fullName evidence="13">Zinc finger protein Spalt-2</fullName>
    </alternativeName>
</protein>
<evidence type="ECO:0000256" key="14">
    <source>
        <dbReference type="PROSITE-ProRule" id="PRU00042"/>
    </source>
</evidence>
<name>A0A8D2Q477_VARKO</name>
<feature type="region of interest" description="Disordered" evidence="15">
    <location>
        <begin position="608"/>
        <end position="752"/>
    </location>
</feature>
<dbReference type="PROSITE" id="PS00028">
    <property type="entry name" value="ZINC_FINGER_C2H2_1"/>
    <property type="match status" value="5"/>
</dbReference>
<dbReference type="CDD" id="cd20908">
    <property type="entry name" value="SUF4-like"/>
    <property type="match status" value="1"/>
</dbReference>
<dbReference type="GO" id="GO:0005634">
    <property type="term" value="C:nucleus"/>
    <property type="evidence" value="ECO:0007669"/>
    <property type="project" value="UniProtKB-SubCell"/>
</dbReference>
<evidence type="ECO:0000256" key="7">
    <source>
        <dbReference type="ARBA" id="ARBA00023125"/>
    </source>
</evidence>
<dbReference type="SMART" id="SM00355">
    <property type="entry name" value="ZnF_C2H2"/>
    <property type="match status" value="6"/>
</dbReference>
<evidence type="ECO:0000256" key="12">
    <source>
        <dbReference type="ARBA" id="ARBA00069283"/>
    </source>
</evidence>
<evidence type="ECO:0000259" key="16">
    <source>
        <dbReference type="PROSITE" id="PS50157"/>
    </source>
</evidence>
<keyword evidence="9" id="KW-0539">Nucleus</keyword>
<evidence type="ECO:0000256" key="9">
    <source>
        <dbReference type="ARBA" id="ARBA00023242"/>
    </source>
</evidence>
<accession>A0A8D2Q477</accession>
<dbReference type="InterPro" id="IPR036236">
    <property type="entry name" value="Znf_C2H2_sf"/>
</dbReference>
<dbReference type="AlphaFoldDB" id="A0A8D2Q477"/>
<dbReference type="FunFam" id="3.30.160.60:FF:000556">
    <property type="entry name" value="sal-like protein 2 isoform X2"/>
    <property type="match status" value="1"/>
</dbReference>
<feature type="compositionally biased region" description="Basic and acidic residues" evidence="15">
    <location>
        <begin position="711"/>
        <end position="723"/>
    </location>
</feature>
<dbReference type="Pfam" id="PF13894">
    <property type="entry name" value="zf-C2H2_4"/>
    <property type="match status" value="1"/>
</dbReference>
<feature type="domain" description="C2H2-type" evidence="16">
    <location>
        <begin position="550"/>
        <end position="577"/>
    </location>
</feature>
<feature type="compositionally biased region" description="Polar residues" evidence="15">
    <location>
        <begin position="8"/>
        <end position="23"/>
    </location>
</feature>
<dbReference type="InterPro" id="IPR051565">
    <property type="entry name" value="Sal_C2H2-zinc-finger"/>
</dbReference>
<keyword evidence="6" id="KW-0805">Transcription regulation</keyword>
<feature type="domain" description="C2H2-type" evidence="16">
    <location>
        <begin position="582"/>
        <end position="609"/>
    </location>
</feature>
<keyword evidence="8" id="KW-0804">Transcription</keyword>
<feature type="region of interest" description="Disordered" evidence="15">
    <location>
        <begin position="1"/>
        <end position="114"/>
    </location>
</feature>
<comment type="similarity">
    <text evidence="10">Belongs to the sal C2H2-type zinc-finger protein family.</text>
</comment>
<dbReference type="Gene3D" id="3.30.160.60">
    <property type="entry name" value="Classic Zinc Finger"/>
    <property type="match status" value="4"/>
</dbReference>
<feature type="compositionally biased region" description="Acidic residues" evidence="15">
    <location>
        <begin position="686"/>
        <end position="695"/>
    </location>
</feature>
<keyword evidence="5" id="KW-0862">Zinc</keyword>
<dbReference type="SUPFAM" id="SSF57667">
    <property type="entry name" value="beta-beta-alpha zinc fingers"/>
    <property type="match status" value="3"/>
</dbReference>
<dbReference type="GO" id="GO:0008270">
    <property type="term" value="F:zinc ion binding"/>
    <property type="evidence" value="ECO:0007669"/>
    <property type="project" value="UniProtKB-KW"/>
</dbReference>
<feature type="region of interest" description="Disordered" evidence="15">
    <location>
        <begin position="250"/>
        <end position="269"/>
    </location>
</feature>
<feature type="compositionally biased region" description="Low complexity" evidence="15">
    <location>
        <begin position="57"/>
        <end position="67"/>
    </location>
</feature>
<feature type="region of interest" description="Disordered" evidence="15">
    <location>
        <begin position="158"/>
        <end position="177"/>
    </location>
</feature>
<evidence type="ECO:0000313" key="17">
    <source>
        <dbReference type="Ensembl" id="ENSVKKP00000018304.1"/>
    </source>
</evidence>
<evidence type="ECO:0000256" key="15">
    <source>
        <dbReference type="SAM" id="MobiDB-lite"/>
    </source>
</evidence>
<feature type="compositionally biased region" description="Acidic residues" evidence="15">
    <location>
        <begin position="645"/>
        <end position="660"/>
    </location>
</feature>
<dbReference type="InterPro" id="IPR013087">
    <property type="entry name" value="Znf_C2H2_type"/>
</dbReference>
<evidence type="ECO:0000256" key="11">
    <source>
        <dbReference type="ARBA" id="ARBA00060142"/>
    </source>
</evidence>
<dbReference type="PANTHER" id="PTHR23233">
    <property type="entry name" value="SAL-LIKE PROTEIN"/>
    <property type="match status" value="1"/>
</dbReference>
<dbReference type="Ensembl" id="ENSVKKT00000018766.1">
    <property type="protein sequence ID" value="ENSVKKP00000018304.1"/>
    <property type="gene ID" value="ENSVKKG00000012476.1"/>
</dbReference>
<evidence type="ECO:0000256" key="6">
    <source>
        <dbReference type="ARBA" id="ARBA00023015"/>
    </source>
</evidence>
<proteinExistence type="inferred from homology"/>
<dbReference type="FunFam" id="3.30.160.60:FF:000215">
    <property type="entry name" value="Spalt-like transcription factor 3"/>
    <property type="match status" value="1"/>
</dbReference>
<evidence type="ECO:0000256" key="13">
    <source>
        <dbReference type="ARBA" id="ARBA00077410"/>
    </source>
</evidence>
<feature type="domain" description="C2H2-type" evidence="16">
    <location>
        <begin position="303"/>
        <end position="330"/>
    </location>
</feature>
<keyword evidence="3" id="KW-0677">Repeat</keyword>
<dbReference type="PANTHER" id="PTHR23233:SF15">
    <property type="entry name" value="SAL-LIKE PROTEIN 2"/>
    <property type="match status" value="1"/>
</dbReference>
<dbReference type="Pfam" id="PF00096">
    <property type="entry name" value="zf-C2H2"/>
    <property type="match status" value="3"/>
</dbReference>
<keyword evidence="4 14" id="KW-0863">Zinc-finger</keyword>
<feature type="compositionally biased region" description="Pro residues" evidence="15">
    <location>
        <begin position="96"/>
        <end position="109"/>
    </location>
</feature>
<evidence type="ECO:0000256" key="10">
    <source>
        <dbReference type="ARBA" id="ARBA00038474"/>
    </source>
</evidence>
<dbReference type="OMA" id="STHVWNC"/>
<feature type="compositionally biased region" description="Polar residues" evidence="15">
    <location>
        <begin position="42"/>
        <end position="56"/>
    </location>
</feature>
<organism evidence="17 18">
    <name type="scientific">Varanus komodoensis</name>
    <name type="common">Komodo dragon</name>
    <dbReference type="NCBI Taxonomy" id="61221"/>
    <lineage>
        <taxon>Eukaryota</taxon>
        <taxon>Metazoa</taxon>
        <taxon>Chordata</taxon>
        <taxon>Craniata</taxon>
        <taxon>Vertebrata</taxon>
        <taxon>Euteleostomi</taxon>
        <taxon>Lepidosauria</taxon>
        <taxon>Squamata</taxon>
        <taxon>Bifurcata</taxon>
        <taxon>Unidentata</taxon>
        <taxon>Episquamata</taxon>
        <taxon>Toxicofera</taxon>
        <taxon>Anguimorpha</taxon>
        <taxon>Paleoanguimorpha</taxon>
        <taxon>Varanoidea</taxon>
        <taxon>Varanidae</taxon>
        <taxon>Varanus</taxon>
    </lineage>
</organism>
<evidence type="ECO:0000256" key="3">
    <source>
        <dbReference type="ARBA" id="ARBA00022737"/>
    </source>
</evidence>
<reference evidence="17" key="2">
    <citation type="submission" date="2025-09" db="UniProtKB">
        <authorList>
            <consortium name="Ensembl"/>
        </authorList>
    </citation>
    <scope>IDENTIFICATION</scope>
</reference>
<evidence type="ECO:0000256" key="2">
    <source>
        <dbReference type="ARBA" id="ARBA00022723"/>
    </source>
</evidence>
<dbReference type="PROSITE" id="PS50157">
    <property type="entry name" value="ZINC_FINGER_C2H2_2"/>
    <property type="match status" value="6"/>
</dbReference>
<dbReference type="FunFam" id="3.30.160.60:FF:000574">
    <property type="entry name" value="sal-like protein 2 isoform X2"/>
    <property type="match status" value="1"/>
</dbReference>
<dbReference type="Proteomes" id="UP000694545">
    <property type="component" value="Unplaced"/>
</dbReference>
<dbReference type="GO" id="GO:0000981">
    <property type="term" value="F:DNA-binding transcription factor activity, RNA polymerase II-specific"/>
    <property type="evidence" value="ECO:0007669"/>
    <property type="project" value="TreeGrafter"/>
</dbReference>
<evidence type="ECO:0000256" key="8">
    <source>
        <dbReference type="ARBA" id="ARBA00023163"/>
    </source>
</evidence>
<dbReference type="GO" id="GO:0000978">
    <property type="term" value="F:RNA polymerase II cis-regulatory region sequence-specific DNA binding"/>
    <property type="evidence" value="ECO:0007669"/>
    <property type="project" value="TreeGrafter"/>
</dbReference>
<keyword evidence="18" id="KW-1185">Reference proteome</keyword>
<comment type="function">
    <text evidence="11">Probable transcription factor that plays a role in eye development before, during, and after optic fissure closure.</text>
</comment>
<feature type="compositionally biased region" description="Low complexity" evidence="15">
    <location>
        <begin position="158"/>
        <end position="171"/>
    </location>
</feature>
<dbReference type="GO" id="GO:0048731">
    <property type="term" value="P:system development"/>
    <property type="evidence" value="ECO:0007669"/>
    <property type="project" value="UniProtKB-ARBA"/>
</dbReference>
<reference evidence="17" key="1">
    <citation type="submission" date="2025-08" db="UniProtKB">
        <authorList>
            <consortium name="Ensembl"/>
        </authorList>
    </citation>
    <scope>IDENTIFICATION</scope>
</reference>
<evidence type="ECO:0000256" key="1">
    <source>
        <dbReference type="ARBA" id="ARBA00004123"/>
    </source>
</evidence>
<feature type="domain" description="C2H2-type" evidence="16">
    <location>
        <begin position="757"/>
        <end position="785"/>
    </location>
</feature>
<feature type="domain" description="C2H2-type" evidence="16">
    <location>
        <begin position="522"/>
        <end position="549"/>
    </location>
</feature>